<keyword evidence="3" id="KW-1185">Reference proteome</keyword>
<sequence>MTSTNRFLNRLLVLVAGLALLAVGGAIAVGVLLPDARDAVSGVASDAPSAVSSTLSSAPWIPWAAAVACLLLIVLLLWFALRQGHGRTGTLLRVDASPGRGTPTGGSVTVDAKVAEQVLTDALSRVPAIVALDVTAFRVRRQNVLRVTAHTRRGASPVAVRSEIDRAVAHWDAVLGRETPVVIQIVAGLRTRVAKAARVA</sequence>
<evidence type="ECO:0000313" key="2">
    <source>
        <dbReference type="EMBL" id="MCS5715680.1"/>
    </source>
</evidence>
<dbReference type="EMBL" id="JANTEZ010000005">
    <property type="protein sequence ID" value="MCS5715680.1"/>
    <property type="molecule type" value="Genomic_DNA"/>
</dbReference>
<protein>
    <recommendedName>
        <fullName evidence="4">Alkaline shock response membrane anchor protein AmaP</fullName>
    </recommendedName>
</protein>
<accession>A0ABT2GK50</accession>
<comment type="caution">
    <text evidence="2">The sequence shown here is derived from an EMBL/GenBank/DDBJ whole genome shotgun (WGS) entry which is preliminary data.</text>
</comment>
<feature type="transmembrane region" description="Helical" evidence="1">
    <location>
        <begin position="60"/>
        <end position="81"/>
    </location>
</feature>
<dbReference type="RefSeq" id="WP_259487187.1">
    <property type="nucleotide sequence ID" value="NZ_JANTEZ010000005.1"/>
</dbReference>
<evidence type="ECO:0000313" key="3">
    <source>
        <dbReference type="Proteomes" id="UP001165580"/>
    </source>
</evidence>
<keyword evidence="1" id="KW-0812">Transmembrane</keyword>
<evidence type="ECO:0008006" key="4">
    <source>
        <dbReference type="Google" id="ProtNLM"/>
    </source>
</evidence>
<keyword evidence="1" id="KW-1133">Transmembrane helix</keyword>
<gene>
    <name evidence="2" type="ORF">NVV95_14105</name>
</gene>
<organism evidence="2 3">
    <name type="scientific">Herbiconiux gentiana</name>
    <dbReference type="NCBI Taxonomy" id="2970912"/>
    <lineage>
        <taxon>Bacteria</taxon>
        <taxon>Bacillati</taxon>
        <taxon>Actinomycetota</taxon>
        <taxon>Actinomycetes</taxon>
        <taxon>Micrococcales</taxon>
        <taxon>Microbacteriaceae</taxon>
        <taxon>Herbiconiux</taxon>
    </lineage>
</organism>
<dbReference type="Proteomes" id="UP001165580">
    <property type="component" value="Unassembled WGS sequence"/>
</dbReference>
<name>A0ABT2GK50_9MICO</name>
<evidence type="ECO:0000256" key="1">
    <source>
        <dbReference type="SAM" id="Phobius"/>
    </source>
</evidence>
<proteinExistence type="predicted"/>
<keyword evidence="1" id="KW-0472">Membrane</keyword>
<reference evidence="2" key="1">
    <citation type="submission" date="2022-08" db="EMBL/GenBank/DDBJ databases">
        <authorList>
            <person name="Deng Y."/>
            <person name="Han X.-F."/>
            <person name="Zhang Y.-Q."/>
        </authorList>
    </citation>
    <scope>NUCLEOTIDE SEQUENCE</scope>
    <source>
        <strain evidence="2">CPCC 205716</strain>
    </source>
</reference>